<gene>
    <name evidence="4" type="ORF">GEAMG1_1467</name>
</gene>
<dbReference type="Pfam" id="PF00144">
    <property type="entry name" value="Beta-lactamase"/>
    <property type="match status" value="1"/>
</dbReference>
<protein>
    <submittedName>
        <fullName evidence="4">CubicO group peptidase (Beta-lactamase class C family)</fullName>
    </submittedName>
</protein>
<keyword evidence="5" id="KW-1185">Reference proteome</keyword>
<dbReference type="InterPro" id="IPR012338">
    <property type="entry name" value="Beta-lactam/transpept-like"/>
</dbReference>
<dbReference type="PANTHER" id="PTHR46825:SF11">
    <property type="entry name" value="PENICILLIN-BINDING PROTEIN 4"/>
    <property type="match status" value="1"/>
</dbReference>
<accession>A0ABM9D817</accession>
<dbReference type="Proteomes" id="UP001295463">
    <property type="component" value="Chromosome"/>
</dbReference>
<evidence type="ECO:0000259" key="3">
    <source>
        <dbReference type="Pfam" id="PF00144"/>
    </source>
</evidence>
<keyword evidence="2" id="KW-0472">Membrane</keyword>
<name>A0ABM9D817_9BACT</name>
<dbReference type="Gene3D" id="3.40.710.10">
    <property type="entry name" value="DD-peptidase/beta-lactamase superfamily"/>
    <property type="match status" value="1"/>
</dbReference>
<dbReference type="SUPFAM" id="SSF56601">
    <property type="entry name" value="beta-lactamase/transpeptidase-like"/>
    <property type="match status" value="1"/>
</dbReference>
<dbReference type="InterPro" id="IPR050491">
    <property type="entry name" value="AmpC-like"/>
</dbReference>
<reference evidence="4 5" key="1">
    <citation type="submission" date="2022-03" db="EMBL/GenBank/DDBJ databases">
        <authorList>
            <person name="Koch H."/>
        </authorList>
    </citation>
    <scope>NUCLEOTIDE SEQUENCE [LARGE SCALE GENOMIC DNA]</scope>
    <source>
        <strain evidence="4 5">G1</strain>
    </source>
</reference>
<evidence type="ECO:0000313" key="4">
    <source>
        <dbReference type="EMBL" id="CAH2031297.1"/>
    </source>
</evidence>
<evidence type="ECO:0000256" key="1">
    <source>
        <dbReference type="ARBA" id="ARBA00004370"/>
    </source>
</evidence>
<dbReference type="PANTHER" id="PTHR46825">
    <property type="entry name" value="D-ALANYL-D-ALANINE-CARBOXYPEPTIDASE/ENDOPEPTIDASE AMPH"/>
    <property type="match status" value="1"/>
</dbReference>
<evidence type="ECO:0000313" key="5">
    <source>
        <dbReference type="Proteomes" id="UP001295463"/>
    </source>
</evidence>
<proteinExistence type="predicted"/>
<comment type="subcellular location">
    <subcellularLocation>
        <location evidence="1">Membrane</location>
    </subcellularLocation>
</comment>
<evidence type="ECO:0000256" key="2">
    <source>
        <dbReference type="ARBA" id="ARBA00023136"/>
    </source>
</evidence>
<feature type="domain" description="Beta-lactamase-related" evidence="3">
    <location>
        <begin position="40"/>
        <end position="375"/>
    </location>
</feature>
<dbReference type="EMBL" id="OW150024">
    <property type="protein sequence ID" value="CAH2031297.1"/>
    <property type="molecule type" value="Genomic_DNA"/>
</dbReference>
<sequence>MKPLRSVIVAVCCLVYLLYISGCSSSSPGYTATINEGRTAAREMMEQTGASSISLALIDGEQVVWTETFGLADKASRTAPSADTMYCIGSTSKMVAAIAVMKLVDLGLISLDRPLRNYITSFSMASPEYAQVTVRMLLNHSAGFPGGDYRNSETSTPLPFSFSAQVLETLKTQRLKHAPGYMSVYANDGFTLIEQLVSAVTGKSYAQFVQEEIFTPLGMNTSRYPLDYFPDGSFAKRYADDSPQPQLFLNSFGSGGLYSTPGDMAKIAMMFLKKGKVGTVRILSEASVAAMGVDQTLFSFNPVKSKSFSYGLGWDTVIQPGLGAVGVTGWQKGGDVTLYGSAMIVAPADGLAVVVMGASNSFGSGSATVIAERILLRALAEKGRIAAMPTPLNLPTRPLKTASSGQLDSAVGYYASNSTVMRVQKQPDDSLSIARYDAATSAWQSWITGLKLRDDDRFSNNEKPGMSFSFITTDARQYVTIRYVTGYGHYQDDIIQGQKIAAPGLPAAWSSRAGKSWLLANEYRDSEAWESPLMRLNTFDGFLAVNRGGGLQVVDPAAGDTRAGMMLTIPQVYGRDLDDVAIDTTRGEEWIRLGSTLYRPQETITALSAGSSAVTIGAEGFAEWRKLPPTGSVSISGASVWRLYDAGLEQKATGTGDGSTMLPDSGTAAYLVLSAPPGTRITLNLVQ</sequence>
<dbReference type="InterPro" id="IPR001466">
    <property type="entry name" value="Beta-lactam-related"/>
</dbReference>
<dbReference type="RefSeq" id="WP_305732130.1">
    <property type="nucleotide sequence ID" value="NZ_OW150024.1"/>
</dbReference>
<organism evidence="4 5">
    <name type="scientific">Trichlorobacter ammonificans</name>
    <dbReference type="NCBI Taxonomy" id="2916410"/>
    <lineage>
        <taxon>Bacteria</taxon>
        <taxon>Pseudomonadati</taxon>
        <taxon>Thermodesulfobacteriota</taxon>
        <taxon>Desulfuromonadia</taxon>
        <taxon>Geobacterales</taxon>
        <taxon>Geobacteraceae</taxon>
        <taxon>Trichlorobacter</taxon>
    </lineage>
</organism>